<sequence length="223" mass="24671">MSPLKGPVRFRFRAPDDDVDVLIQGDAVWVNTLREDLGLMDVGWVQPMAITGQSSQEQIEGDDEPEESEEESPVLLESDVAVVLPGPPPDPSRIPTVRRVIGEMDLDAEMEKLGIEHPRSPTAEELSDLISEMDEPEPITSQVSTDPIAEAWLQRLMRIAVRKFGVTALPISVIDSAACEQLDRSGTELEIWLEGMWRLGKLVKVHGGGRIGYGPNPRWLEAD</sequence>
<evidence type="ECO:0000313" key="2">
    <source>
        <dbReference type="EMBL" id="SVA25625.1"/>
    </source>
</evidence>
<protein>
    <submittedName>
        <fullName evidence="2">Uncharacterized protein</fullName>
    </submittedName>
</protein>
<feature type="region of interest" description="Disordered" evidence="1">
    <location>
        <begin position="53"/>
        <end position="72"/>
    </location>
</feature>
<organism evidence="2">
    <name type="scientific">marine metagenome</name>
    <dbReference type="NCBI Taxonomy" id="408172"/>
    <lineage>
        <taxon>unclassified sequences</taxon>
        <taxon>metagenomes</taxon>
        <taxon>ecological metagenomes</taxon>
    </lineage>
</organism>
<gene>
    <name evidence="2" type="ORF">METZ01_LOCUS78479</name>
</gene>
<reference evidence="2" key="1">
    <citation type="submission" date="2018-05" db="EMBL/GenBank/DDBJ databases">
        <authorList>
            <person name="Lanie J.A."/>
            <person name="Ng W.-L."/>
            <person name="Kazmierczak K.M."/>
            <person name="Andrzejewski T.M."/>
            <person name="Davidsen T.M."/>
            <person name="Wayne K.J."/>
            <person name="Tettelin H."/>
            <person name="Glass J.I."/>
            <person name="Rusch D."/>
            <person name="Podicherti R."/>
            <person name="Tsui H.-C.T."/>
            <person name="Winkler M.E."/>
        </authorList>
    </citation>
    <scope>NUCLEOTIDE SEQUENCE</scope>
</reference>
<proteinExistence type="predicted"/>
<evidence type="ECO:0000256" key="1">
    <source>
        <dbReference type="SAM" id="MobiDB-lite"/>
    </source>
</evidence>
<dbReference type="AlphaFoldDB" id="A0A381UBL8"/>
<dbReference type="EMBL" id="UINC01006122">
    <property type="protein sequence ID" value="SVA25625.1"/>
    <property type="molecule type" value="Genomic_DNA"/>
</dbReference>
<name>A0A381UBL8_9ZZZZ</name>
<feature type="compositionally biased region" description="Acidic residues" evidence="1">
    <location>
        <begin position="59"/>
        <end position="72"/>
    </location>
</feature>
<accession>A0A381UBL8</accession>